<organism evidence="1 2">
    <name type="scientific">Clostridium botulinum (strain 657 / Type Ba4)</name>
    <dbReference type="NCBI Taxonomy" id="515621"/>
    <lineage>
        <taxon>Bacteria</taxon>
        <taxon>Bacillati</taxon>
        <taxon>Bacillota</taxon>
        <taxon>Clostridia</taxon>
        <taxon>Eubacteriales</taxon>
        <taxon>Clostridiaceae</taxon>
        <taxon>Clostridium</taxon>
    </lineage>
</organism>
<accession>A0A3F3ACG2</accession>
<gene>
    <name evidence="1" type="ordered locus">CLJ_B0945</name>
</gene>
<reference evidence="2" key="2">
    <citation type="submission" date="2008-05" db="EMBL/GenBank/DDBJ databases">
        <title>Genome sequence of Clostridium botulinum Ba4 strain 657.</title>
        <authorList>
            <person name="Shrivastava S."/>
            <person name="Brown J.L."/>
            <person name="Bruce D."/>
            <person name="Detter C."/>
            <person name="Munk C."/>
            <person name="Smith L.A."/>
            <person name="Smith T.J."/>
            <person name="Sutton G."/>
            <person name="Brettin T.S."/>
        </authorList>
    </citation>
    <scope>NUCLEOTIDE SEQUENCE [LARGE SCALE GENOMIC DNA]</scope>
    <source>
        <strain evidence="2">657 / Type Ba4</strain>
    </source>
</reference>
<dbReference type="Proteomes" id="UP000002333">
    <property type="component" value="Chromosome"/>
</dbReference>
<evidence type="ECO:0000313" key="2">
    <source>
        <dbReference type="Proteomes" id="UP000002333"/>
    </source>
</evidence>
<reference evidence="1 2" key="1">
    <citation type="journal article" date="2007" name="PLoS ONE">
        <title>Analysis of the neurotoxin complex genes in Clostridium botulinum A1-A4 and B1 strains: BoNT/A3, /Ba4 and /B1 clusters are located within plasmids.</title>
        <authorList>
            <person name="Smith T.J."/>
            <person name="Hill K.K."/>
            <person name="Foley B.T."/>
            <person name="Detter J.C."/>
            <person name="Munk A.C."/>
            <person name="Bruce D.C."/>
            <person name="Doggett N.A."/>
            <person name="Smith L.A."/>
            <person name="Marks J.D."/>
            <person name="Xie G."/>
            <person name="Brettin T.S."/>
        </authorList>
    </citation>
    <scope>NUCLEOTIDE SEQUENCE [LARGE SCALE GENOMIC DNA]</scope>
    <source>
        <strain evidence="2">657 / Type Ba4</strain>
    </source>
</reference>
<dbReference type="AlphaFoldDB" id="A0A3F3ACG2"/>
<protein>
    <submittedName>
        <fullName evidence="1">Uncharacterized protein</fullName>
    </submittedName>
</protein>
<evidence type="ECO:0000313" key="1">
    <source>
        <dbReference type="EMBL" id="ACQ53552.1"/>
    </source>
</evidence>
<sequence>MSKNLGVNPSAFYLKIMLDRYQQKDITKYNYIKTISYKNI</sequence>
<name>A0A3F3ACG2_CLOB6</name>
<proteinExistence type="predicted"/>
<dbReference type="KEGG" id="cbi:CLJ_B0945"/>
<dbReference type="EMBL" id="CP001083">
    <property type="protein sequence ID" value="ACQ53552.1"/>
    <property type="molecule type" value="Genomic_DNA"/>
</dbReference>
<dbReference type="RefSeq" id="WP_003362233.1">
    <property type="nucleotide sequence ID" value="NC_012658.1"/>
</dbReference>